<dbReference type="VEuPathDB" id="VectorBase:GPPI047491"/>
<organism evidence="1 2">
    <name type="scientific">Glossina palpalis gambiensis</name>
    <dbReference type="NCBI Taxonomy" id="67801"/>
    <lineage>
        <taxon>Eukaryota</taxon>
        <taxon>Metazoa</taxon>
        <taxon>Ecdysozoa</taxon>
        <taxon>Arthropoda</taxon>
        <taxon>Hexapoda</taxon>
        <taxon>Insecta</taxon>
        <taxon>Pterygota</taxon>
        <taxon>Neoptera</taxon>
        <taxon>Endopterygota</taxon>
        <taxon>Diptera</taxon>
        <taxon>Brachycera</taxon>
        <taxon>Muscomorpha</taxon>
        <taxon>Hippoboscoidea</taxon>
        <taxon>Glossinidae</taxon>
        <taxon>Glossina</taxon>
    </lineage>
</organism>
<name>A0A1B0C2M9_9MUSC</name>
<evidence type="ECO:0000313" key="1">
    <source>
        <dbReference type="EnsemblMetazoa" id="GPPI047491-PA"/>
    </source>
</evidence>
<evidence type="ECO:0000313" key="2">
    <source>
        <dbReference type="Proteomes" id="UP000092460"/>
    </source>
</evidence>
<dbReference type="EMBL" id="JXJN01024591">
    <property type="status" value="NOT_ANNOTATED_CDS"/>
    <property type="molecule type" value="Genomic_DNA"/>
</dbReference>
<keyword evidence="2" id="KW-1185">Reference proteome</keyword>
<proteinExistence type="predicted"/>
<reference evidence="2" key="1">
    <citation type="submission" date="2015-01" db="EMBL/GenBank/DDBJ databases">
        <authorList>
            <person name="Aksoy S."/>
            <person name="Warren W."/>
            <person name="Wilson R.K."/>
        </authorList>
    </citation>
    <scope>NUCLEOTIDE SEQUENCE [LARGE SCALE GENOMIC DNA]</scope>
    <source>
        <strain evidence="2">IAEA</strain>
    </source>
</reference>
<reference evidence="1" key="2">
    <citation type="submission" date="2020-05" db="UniProtKB">
        <authorList>
            <consortium name="EnsemblMetazoa"/>
        </authorList>
    </citation>
    <scope>IDENTIFICATION</scope>
    <source>
        <strain evidence="1">IAEA</strain>
    </source>
</reference>
<protein>
    <submittedName>
        <fullName evidence="1">Uncharacterized protein</fullName>
    </submittedName>
</protein>
<dbReference type="AlphaFoldDB" id="A0A1B0C2M9"/>
<sequence>MNWMDMEDISIEFRHSKSLHMKQYIIVGRCDIIGTAKQIEAKEAQMHNRLARKPSFKIRSLSMDKTSGNSTSSGQSINSIYALMALNVLTTSSILVKFCMSSSRAGAQDFPIICMTKSAYDLKSKTPFSACCLIKASSSTSFICCKVPSSFKVNTFGGLPFMLGRMKRVSLSEVSLSVRQRELADACGEVSNRASVPFALALFASALFTLLYNSTAL</sequence>
<dbReference type="EnsemblMetazoa" id="GPPI047491-RA">
    <property type="protein sequence ID" value="GPPI047491-PA"/>
    <property type="gene ID" value="GPPI047491"/>
</dbReference>
<dbReference type="Proteomes" id="UP000092460">
    <property type="component" value="Unassembled WGS sequence"/>
</dbReference>
<accession>A0A1B0C2M9</accession>